<dbReference type="Pfam" id="PF06722">
    <property type="entry name" value="EryCIII-like_C"/>
    <property type="match status" value="1"/>
</dbReference>
<dbReference type="GO" id="GO:0005975">
    <property type="term" value="P:carbohydrate metabolic process"/>
    <property type="evidence" value="ECO:0007669"/>
    <property type="project" value="InterPro"/>
</dbReference>
<dbReference type="InterPro" id="IPR003903">
    <property type="entry name" value="UIM_dom"/>
</dbReference>
<feature type="compositionally biased region" description="Polar residues" evidence="2">
    <location>
        <begin position="29"/>
        <end position="38"/>
    </location>
</feature>
<feature type="compositionally biased region" description="Basic and acidic residues" evidence="2">
    <location>
        <begin position="694"/>
        <end position="708"/>
    </location>
</feature>
<dbReference type="AlphaFoldDB" id="A0A0F4GB57"/>
<dbReference type="FunFam" id="3.40.50.2000:FF:000009">
    <property type="entry name" value="Sterol 3-beta-glucosyltransferase UGT80A2"/>
    <property type="match status" value="1"/>
</dbReference>
<evidence type="ECO:0000256" key="2">
    <source>
        <dbReference type="SAM" id="MobiDB-lite"/>
    </source>
</evidence>
<feature type="compositionally biased region" description="Polar residues" evidence="2">
    <location>
        <begin position="711"/>
        <end position="724"/>
    </location>
</feature>
<feature type="region of interest" description="Disordered" evidence="2">
    <location>
        <begin position="1076"/>
        <end position="1257"/>
    </location>
</feature>
<dbReference type="STRING" id="1047168.A0A0F4GB57"/>
<dbReference type="FunFam" id="3.40.50.2000:FF:000100">
    <property type="entry name" value="Glycosyltransferase family 1 protein"/>
    <property type="match status" value="1"/>
</dbReference>
<gene>
    <name evidence="5" type="ORF">TI39_contig4173g00024</name>
</gene>
<dbReference type="SMART" id="SM00726">
    <property type="entry name" value="UIM"/>
    <property type="match status" value="4"/>
</dbReference>
<organism evidence="5 6">
    <name type="scientific">Zymoseptoria brevis</name>
    <dbReference type="NCBI Taxonomy" id="1047168"/>
    <lineage>
        <taxon>Eukaryota</taxon>
        <taxon>Fungi</taxon>
        <taxon>Dikarya</taxon>
        <taxon>Ascomycota</taxon>
        <taxon>Pezizomycotina</taxon>
        <taxon>Dothideomycetes</taxon>
        <taxon>Dothideomycetidae</taxon>
        <taxon>Mycosphaerellales</taxon>
        <taxon>Mycosphaerellaceae</taxon>
        <taxon>Zymoseptoria</taxon>
    </lineage>
</organism>
<keyword evidence="1 5" id="KW-0808">Transferase</keyword>
<comment type="caution">
    <text evidence="5">The sequence shown here is derived from an EMBL/GenBank/DDBJ whole genome shotgun (WGS) entry which is preliminary data.</text>
</comment>
<dbReference type="Pfam" id="PF23625">
    <property type="entry name" value="UIM_2"/>
    <property type="match status" value="4"/>
</dbReference>
<feature type="compositionally biased region" description="Low complexity" evidence="2">
    <location>
        <begin position="1159"/>
        <end position="1170"/>
    </location>
</feature>
<dbReference type="Proteomes" id="UP000033647">
    <property type="component" value="Unassembled WGS sequence"/>
</dbReference>
<dbReference type="InterPro" id="IPR010610">
    <property type="entry name" value="EryCIII-like_C"/>
</dbReference>
<dbReference type="Pfam" id="PF03033">
    <property type="entry name" value="Glyco_transf_28"/>
    <property type="match status" value="1"/>
</dbReference>
<feature type="compositionally biased region" description="Basic and acidic residues" evidence="2">
    <location>
        <begin position="1238"/>
        <end position="1251"/>
    </location>
</feature>
<proteinExistence type="predicted"/>
<dbReference type="CDD" id="cd03784">
    <property type="entry name" value="GT1_Gtf-like"/>
    <property type="match status" value="1"/>
</dbReference>
<feature type="region of interest" description="Disordered" evidence="2">
    <location>
        <begin position="999"/>
        <end position="1040"/>
    </location>
</feature>
<dbReference type="PANTHER" id="PTHR48050">
    <property type="entry name" value="STEROL 3-BETA-GLUCOSYLTRANSFERASE"/>
    <property type="match status" value="1"/>
</dbReference>
<feature type="compositionally biased region" description="Basic and acidic residues" evidence="2">
    <location>
        <begin position="1184"/>
        <end position="1201"/>
    </location>
</feature>
<feature type="compositionally biased region" description="Basic and acidic residues" evidence="2">
    <location>
        <begin position="1102"/>
        <end position="1119"/>
    </location>
</feature>
<name>A0A0F4GB57_9PEZI</name>
<evidence type="ECO:0000259" key="4">
    <source>
        <dbReference type="Pfam" id="PF06722"/>
    </source>
</evidence>
<dbReference type="OrthoDB" id="5835829at2759"/>
<evidence type="ECO:0000313" key="6">
    <source>
        <dbReference type="Proteomes" id="UP000033647"/>
    </source>
</evidence>
<evidence type="ECO:0000259" key="3">
    <source>
        <dbReference type="Pfam" id="PF03033"/>
    </source>
</evidence>
<evidence type="ECO:0000256" key="1">
    <source>
        <dbReference type="ARBA" id="ARBA00022679"/>
    </source>
</evidence>
<feature type="region of interest" description="Disordered" evidence="2">
    <location>
        <begin position="694"/>
        <end position="807"/>
    </location>
</feature>
<sequence>MAPPKESAAQPGGSEQHPVPQVMLDQATAAINNTGDDSTSAERRHGGHDVATPSAQIDEAIPDVPPPAYGEEFGTITQTQDGFDTKATVAEDGRVNIRINQADRRLSQLLVPSLKQLQQAAADEEAPPPAYIPPSLGGADGVPPPPPMNVVIQVVGSRGDVQPFVALGKVLKETYGHRVRLATHPNFKDFVIENDLEFFSIGGDPQALMAFMVKNPGLMPDFNALRGGDIGMRRKEVGEYLQGCWRSCFETGDGTGVEATDKTVEEWSADGDDYLQKPFVADCLIANPPSFAHIHIAEKMGIPLHIMFTMPYSPTQAFPHPLANIQSSNADTNLTNYISYALIEMLTWQGLGDIINRFRQQSLGLDDIAMLKAPGMLQRLKIPHTYCWSPALIAKPKDWGANINISGFFFLDLATNYTPEPDLKAFLDAGDPPVYIGFGSIVLDNPTEMTKLIFEAVRKSGQRALVSKGWGGVGADELGKPEDVFMLGNVPHDWLFKHVSCVVHHGGAGTTAAGITAGRPTLVVPFFGDQMFWGSMVARAGAGPDPIPNKELTADKLADGIKVCLEAQSQERAHELAASIATEKGSDLGAQSFHQFLEVDKMRCSLAPSRPAVWRIKRTQARLSAMAACTLAQEGLLDFNDLKLFRAREYEADDGPWDPITGGATAVVGTMSSMMLGVADFPIETLKALKIHPDAAKKSKAEGKRAEGAESSDQSLKSRSTGLSSDDKSEKFTPSMPPRSASGSTVLSGEQVASPPASRTGSSFNLQDSLAKLNAGPLSPGSEQGPASDKAKPKKTSSFSAAGGNLLQTATDTSKGVNRIVGAGFKSPMDFTMNLARGFHNAPKLYGDETVRKQDKVTDLKSGIRAATKEFGFGMYDGITGLVTQPMKGASEGGAAGFVKGIGKGIGGIMLKPGAAIFGIPGYTMKGVYKELQKNFGSSVNNYIIAARTAQGFDEYSHASPEERADVVMRWNVLHKDLKKKRNPDELVRDILAEQMRKKEAWLDGRMPKKRSSSSSSNTQGQEGSTRRRQESQEVDPEVADQLALEEAIRISVRETSTGDAAKDAEVEAAIRASMADVQRSHPPPPAHDEDMQRAMQESEADAAKHREERREYDAELERALAASLKEQRGWTGEDIDSDIGRASIMSEQTLAMEDRDVPAAGSSSSAAPPAYDPGHLDGTTQADFERRRNAGKGEKTQQEKTEEEIVLEYIKKQSLLEERSRQQKVGGSSGDGDEDEDLKKALEASLKEDQAGPSKS</sequence>
<keyword evidence="6" id="KW-1185">Reference proteome</keyword>
<dbReference type="PANTHER" id="PTHR48050:SF13">
    <property type="entry name" value="STEROL 3-BETA-GLUCOSYLTRANSFERASE UGT80A2"/>
    <property type="match status" value="1"/>
</dbReference>
<feature type="compositionally biased region" description="Polar residues" evidence="2">
    <location>
        <begin position="796"/>
        <end position="807"/>
    </location>
</feature>
<feature type="domain" description="Erythromycin biosynthesis protein CIII-like C-terminal" evidence="4">
    <location>
        <begin position="481"/>
        <end position="581"/>
    </location>
</feature>
<dbReference type="Gene3D" id="3.40.50.2000">
    <property type="entry name" value="Glycogen Phosphorylase B"/>
    <property type="match status" value="2"/>
</dbReference>
<reference evidence="5 6" key="1">
    <citation type="submission" date="2015-03" db="EMBL/GenBank/DDBJ databases">
        <title>RNA-seq based gene annotation and comparative genomics of four Zymoseptoria species reveal species-specific pathogenicity related genes and transposable element activity.</title>
        <authorList>
            <person name="Grandaubert J."/>
            <person name="Bhattacharyya A."/>
            <person name="Stukenbrock E.H."/>
        </authorList>
    </citation>
    <scope>NUCLEOTIDE SEQUENCE [LARGE SCALE GENOMIC DNA]</scope>
    <source>
        <strain evidence="5 6">Zb18110</strain>
    </source>
</reference>
<evidence type="ECO:0000313" key="5">
    <source>
        <dbReference type="EMBL" id="KJX94623.1"/>
    </source>
</evidence>
<dbReference type="PROSITE" id="PS50330">
    <property type="entry name" value="UIM"/>
    <property type="match status" value="2"/>
</dbReference>
<dbReference type="GO" id="GO:0016906">
    <property type="term" value="F:sterol 3-beta-glucosyltransferase activity"/>
    <property type="evidence" value="ECO:0007669"/>
    <property type="project" value="UniProtKB-ARBA"/>
</dbReference>
<dbReference type="InterPro" id="IPR004276">
    <property type="entry name" value="GlycoTrans_28_N"/>
</dbReference>
<feature type="compositionally biased region" description="Basic and acidic residues" evidence="2">
    <location>
        <begin position="1210"/>
        <end position="1222"/>
    </location>
</feature>
<feature type="region of interest" description="Disordered" evidence="2">
    <location>
        <begin position="1"/>
        <end position="61"/>
    </location>
</feature>
<feature type="compositionally biased region" description="Polar residues" evidence="2">
    <location>
        <begin position="757"/>
        <end position="768"/>
    </location>
</feature>
<dbReference type="InterPro" id="IPR050426">
    <property type="entry name" value="Glycosyltransferase_28"/>
</dbReference>
<dbReference type="SUPFAM" id="SSF53756">
    <property type="entry name" value="UDP-Glycosyltransferase/glycogen phosphorylase"/>
    <property type="match status" value="1"/>
</dbReference>
<feature type="domain" description="Glycosyltransferase family 28 N-terminal" evidence="3">
    <location>
        <begin position="150"/>
        <end position="215"/>
    </location>
</feature>
<protein>
    <submittedName>
        <fullName evidence="5">Glycosyltransferase family 1 protein</fullName>
    </submittedName>
</protein>
<dbReference type="InterPro" id="IPR002213">
    <property type="entry name" value="UDP_glucos_trans"/>
</dbReference>
<accession>A0A0F4GB57</accession>
<dbReference type="EMBL" id="LAFY01004132">
    <property type="protein sequence ID" value="KJX94623.1"/>
    <property type="molecule type" value="Genomic_DNA"/>
</dbReference>